<name>A0A5B7ITJ6_PORTR</name>
<sequence>MSLHLPLGLYSHPGVLNHAFGYSWSSLGLSARLSVPMQLLGSSQTHTPGTLARLGPQAMTERVVN</sequence>
<evidence type="ECO:0000313" key="1">
    <source>
        <dbReference type="EMBL" id="MPC88030.1"/>
    </source>
</evidence>
<keyword evidence="2" id="KW-1185">Reference proteome</keyword>
<accession>A0A5B7ITJ6</accession>
<dbReference type="EMBL" id="VSRR010076375">
    <property type="protein sequence ID" value="MPC88030.1"/>
    <property type="molecule type" value="Genomic_DNA"/>
</dbReference>
<protein>
    <submittedName>
        <fullName evidence="1">Uncharacterized protein</fullName>
    </submittedName>
</protein>
<evidence type="ECO:0000313" key="2">
    <source>
        <dbReference type="Proteomes" id="UP000324222"/>
    </source>
</evidence>
<gene>
    <name evidence="1" type="ORF">E2C01_082919</name>
</gene>
<proteinExistence type="predicted"/>
<organism evidence="1 2">
    <name type="scientific">Portunus trituberculatus</name>
    <name type="common">Swimming crab</name>
    <name type="synonym">Neptunus trituberculatus</name>
    <dbReference type="NCBI Taxonomy" id="210409"/>
    <lineage>
        <taxon>Eukaryota</taxon>
        <taxon>Metazoa</taxon>
        <taxon>Ecdysozoa</taxon>
        <taxon>Arthropoda</taxon>
        <taxon>Crustacea</taxon>
        <taxon>Multicrustacea</taxon>
        <taxon>Malacostraca</taxon>
        <taxon>Eumalacostraca</taxon>
        <taxon>Eucarida</taxon>
        <taxon>Decapoda</taxon>
        <taxon>Pleocyemata</taxon>
        <taxon>Brachyura</taxon>
        <taxon>Eubrachyura</taxon>
        <taxon>Portunoidea</taxon>
        <taxon>Portunidae</taxon>
        <taxon>Portuninae</taxon>
        <taxon>Portunus</taxon>
    </lineage>
</organism>
<reference evidence="1 2" key="1">
    <citation type="submission" date="2019-05" db="EMBL/GenBank/DDBJ databases">
        <title>Another draft genome of Portunus trituberculatus and its Hox gene families provides insights of decapod evolution.</title>
        <authorList>
            <person name="Jeong J.-H."/>
            <person name="Song I."/>
            <person name="Kim S."/>
            <person name="Choi T."/>
            <person name="Kim D."/>
            <person name="Ryu S."/>
            <person name="Kim W."/>
        </authorList>
    </citation>
    <scope>NUCLEOTIDE SEQUENCE [LARGE SCALE GENOMIC DNA]</scope>
    <source>
        <tissue evidence="1">Muscle</tissue>
    </source>
</reference>
<dbReference type="Proteomes" id="UP000324222">
    <property type="component" value="Unassembled WGS sequence"/>
</dbReference>
<dbReference type="AlphaFoldDB" id="A0A5B7ITJ6"/>
<comment type="caution">
    <text evidence="1">The sequence shown here is derived from an EMBL/GenBank/DDBJ whole genome shotgun (WGS) entry which is preliminary data.</text>
</comment>